<comment type="subunit">
    <text evidence="9">Forms a complex with SecF. Part of the essential Sec protein translocation apparatus which comprises SecA, SecYEG and auxiliary proteins SecDF. Other proteins may also be involved.</text>
</comment>
<dbReference type="EMBL" id="VMFD01000027">
    <property type="protein sequence ID" value="TSC65799.1"/>
    <property type="molecule type" value="Genomic_DNA"/>
</dbReference>
<protein>
    <recommendedName>
        <fullName evidence="9">Protein translocase subunit SecD</fullName>
    </recommendedName>
</protein>
<evidence type="ECO:0000313" key="14">
    <source>
        <dbReference type="Proteomes" id="UP000316253"/>
    </source>
</evidence>
<dbReference type="Pfam" id="PF22599">
    <property type="entry name" value="SecDF_P1_head"/>
    <property type="match status" value="1"/>
</dbReference>
<dbReference type="InterPro" id="IPR048634">
    <property type="entry name" value="SecD_SecF_C"/>
</dbReference>
<evidence type="ECO:0000256" key="8">
    <source>
        <dbReference type="ARBA" id="ARBA00023136"/>
    </source>
</evidence>
<dbReference type="Pfam" id="PF21760">
    <property type="entry name" value="SecD_1st"/>
    <property type="match status" value="1"/>
</dbReference>
<reference evidence="13 14" key="1">
    <citation type="submission" date="2017-08" db="EMBL/GenBank/DDBJ databases">
        <title>Mechanisms for carbon and nitrogen cycling indicate functional differentiation within the Candidate Phyla Radiation.</title>
        <authorList>
            <person name="Danczak R.E."/>
            <person name="Johnston M.D."/>
            <person name="Kenah C."/>
            <person name="Slattery M."/>
            <person name="Wrighton K.C."/>
            <person name="Wilkins M.J."/>
        </authorList>
    </citation>
    <scope>NUCLEOTIDE SEQUENCE [LARGE SCALE GENOMIC DNA]</scope>
    <source>
        <strain evidence="13">Gr01-1014_85</strain>
    </source>
</reference>
<feature type="transmembrane region" description="Helical" evidence="9">
    <location>
        <begin position="411"/>
        <end position="431"/>
    </location>
</feature>
<dbReference type="GO" id="GO:0005886">
    <property type="term" value="C:plasma membrane"/>
    <property type="evidence" value="ECO:0007669"/>
    <property type="project" value="UniProtKB-SubCell"/>
</dbReference>
<evidence type="ECO:0000259" key="12">
    <source>
        <dbReference type="Pfam" id="PF22599"/>
    </source>
</evidence>
<dbReference type="NCBIfam" id="TIGR01129">
    <property type="entry name" value="secD"/>
    <property type="match status" value="1"/>
</dbReference>
<dbReference type="HAMAP" id="MF_01463_B">
    <property type="entry name" value="SecD_B"/>
    <property type="match status" value="1"/>
</dbReference>
<organism evidence="13 14">
    <name type="scientific">Candidatus Berkelbacteria bacterium Gr01-1014_85</name>
    <dbReference type="NCBI Taxonomy" id="2017150"/>
    <lineage>
        <taxon>Bacteria</taxon>
        <taxon>Candidatus Berkelbacteria</taxon>
    </lineage>
</organism>
<dbReference type="Gene3D" id="1.20.1640.10">
    <property type="entry name" value="Multidrug efflux transporter AcrB transmembrane domain"/>
    <property type="match status" value="1"/>
</dbReference>
<dbReference type="Pfam" id="PF02355">
    <property type="entry name" value="SecD_SecF_C"/>
    <property type="match status" value="1"/>
</dbReference>
<feature type="domain" description="SecDF P1 head subdomain" evidence="12">
    <location>
        <begin position="154"/>
        <end position="262"/>
    </location>
</feature>
<comment type="subcellular location">
    <subcellularLocation>
        <location evidence="1 9">Cell membrane</location>
        <topology evidence="1 9">Multi-pass membrane protein</topology>
    </subcellularLocation>
</comment>
<dbReference type="InterPro" id="IPR054384">
    <property type="entry name" value="SecDF_P1_head"/>
</dbReference>
<keyword evidence="6 9" id="KW-1133">Transmembrane helix</keyword>
<keyword evidence="5 9" id="KW-0653">Protein transport</keyword>
<evidence type="ECO:0000256" key="5">
    <source>
        <dbReference type="ARBA" id="ARBA00022927"/>
    </source>
</evidence>
<dbReference type="PANTHER" id="PTHR30081:SF1">
    <property type="entry name" value="PROTEIN TRANSLOCASE SUBUNIT SECD"/>
    <property type="match status" value="1"/>
</dbReference>
<dbReference type="InterPro" id="IPR005791">
    <property type="entry name" value="SecD"/>
</dbReference>
<dbReference type="Gene3D" id="3.30.70.3220">
    <property type="match status" value="1"/>
</dbReference>
<accession>A0A554JBV1</accession>
<keyword evidence="2 9" id="KW-0813">Transport</keyword>
<comment type="function">
    <text evidence="9">Part of the Sec protein translocase complex. Interacts with the SecYEG preprotein conducting channel. SecDF uses the proton motive force (PMF) to complete protein translocation after the ATP-dependent function of SecA.</text>
</comment>
<dbReference type="InterPro" id="IPR022813">
    <property type="entry name" value="SecD/SecF_arch_bac"/>
</dbReference>
<gene>
    <name evidence="9" type="primary">secD</name>
    <name evidence="13" type="ORF">CEO22_352</name>
</gene>
<feature type="transmembrane region" description="Helical" evidence="9">
    <location>
        <begin position="387"/>
        <end position="405"/>
    </location>
</feature>
<comment type="caution">
    <text evidence="13">The sequence shown here is derived from an EMBL/GenBank/DDBJ whole genome shotgun (WGS) entry which is preliminary data.</text>
</comment>
<keyword evidence="4 9" id="KW-0812">Transmembrane</keyword>
<sequence>MIKFKFGLKRRSWPRLRLSPSRQLRSIGWLLLVSLMASYLALGKTTSFQIKNFKPSWTYAEGLDLAGGTRLIYDAKTESLDNNAASQAMTSLKLIIENRVNGLGVTEPLIITGRSGDKRRLTVELPGIDDLELAKNLIGQTAKLQFATNFSLDEQGSIVIAENELVLSGQDLARADVTFDQQSQSPYPQIRLRLSDGGAAKFTAATAANIGKPIFILLDNSILSAPTVQSKITGNEAVITGSFTIPEAKQLVNLLNGGALPVGIELVEQAKIGASLGQDALHKSLRAGLIGYLAISILLIWRYRQEGVVAIFSLGLYTLITLAIFKLIPITLTLASISGLILSIGMAVDANILIYERMREERRNGLKGQALIDQSFKRAWSSIRDSNVTSLISAAILLTFGSTLIKGFALTLGIGIVVSMFTAITVTRTILSLTQIQQKRARG</sequence>
<feature type="transmembrane region" description="Helical" evidence="9">
    <location>
        <begin position="308"/>
        <end position="328"/>
    </location>
</feature>
<evidence type="ECO:0000256" key="9">
    <source>
        <dbReference type="HAMAP-Rule" id="MF_01463"/>
    </source>
</evidence>
<dbReference type="GO" id="GO:0065002">
    <property type="term" value="P:intracellular protein transmembrane transport"/>
    <property type="evidence" value="ECO:0007669"/>
    <property type="project" value="UniProtKB-UniRule"/>
</dbReference>
<dbReference type="Proteomes" id="UP000316253">
    <property type="component" value="Unassembled WGS sequence"/>
</dbReference>
<evidence type="ECO:0000256" key="6">
    <source>
        <dbReference type="ARBA" id="ARBA00022989"/>
    </source>
</evidence>
<feature type="transmembrane region" description="Helical" evidence="9">
    <location>
        <begin position="334"/>
        <end position="354"/>
    </location>
</feature>
<feature type="transmembrane region" description="Helical" evidence="9">
    <location>
        <begin position="284"/>
        <end position="301"/>
    </location>
</feature>
<dbReference type="NCBIfam" id="TIGR00916">
    <property type="entry name" value="2A0604s01"/>
    <property type="match status" value="1"/>
</dbReference>
<keyword evidence="7 9" id="KW-0811">Translocation</keyword>
<evidence type="ECO:0000256" key="2">
    <source>
        <dbReference type="ARBA" id="ARBA00022448"/>
    </source>
</evidence>
<evidence type="ECO:0000313" key="13">
    <source>
        <dbReference type="EMBL" id="TSC65799.1"/>
    </source>
</evidence>
<comment type="caution">
    <text evidence="9">Lacks conserved residue(s) required for the propagation of feature annotation.</text>
</comment>
<evidence type="ECO:0000256" key="1">
    <source>
        <dbReference type="ARBA" id="ARBA00004651"/>
    </source>
</evidence>
<evidence type="ECO:0000259" key="10">
    <source>
        <dbReference type="Pfam" id="PF02355"/>
    </source>
</evidence>
<evidence type="ECO:0000259" key="11">
    <source>
        <dbReference type="Pfam" id="PF21760"/>
    </source>
</evidence>
<evidence type="ECO:0000256" key="7">
    <source>
        <dbReference type="ARBA" id="ARBA00023010"/>
    </source>
</evidence>
<name>A0A554JBV1_9BACT</name>
<comment type="similarity">
    <text evidence="9">Belongs to the SecD/SecF family. SecD subfamily.</text>
</comment>
<dbReference type="AlphaFoldDB" id="A0A554JBV1"/>
<evidence type="ECO:0000256" key="4">
    <source>
        <dbReference type="ARBA" id="ARBA00022692"/>
    </source>
</evidence>
<dbReference type="GO" id="GO:0043952">
    <property type="term" value="P:protein transport by the Sec complex"/>
    <property type="evidence" value="ECO:0007669"/>
    <property type="project" value="UniProtKB-UniRule"/>
</dbReference>
<dbReference type="InterPro" id="IPR055344">
    <property type="entry name" value="SecD_SecF_C_bact"/>
</dbReference>
<keyword evidence="3 9" id="KW-1003">Cell membrane</keyword>
<dbReference type="SUPFAM" id="SSF82866">
    <property type="entry name" value="Multidrug efflux transporter AcrB transmembrane domain"/>
    <property type="match status" value="1"/>
</dbReference>
<dbReference type="GO" id="GO:0015450">
    <property type="term" value="F:protein-transporting ATPase activity"/>
    <property type="evidence" value="ECO:0007669"/>
    <property type="project" value="InterPro"/>
</dbReference>
<keyword evidence="8 9" id="KW-0472">Membrane</keyword>
<dbReference type="InterPro" id="IPR048631">
    <property type="entry name" value="SecD_1st"/>
</dbReference>
<evidence type="ECO:0000256" key="3">
    <source>
        <dbReference type="ARBA" id="ARBA00022475"/>
    </source>
</evidence>
<feature type="domain" description="Protein export membrane protein SecD/SecF C-terminal" evidence="10">
    <location>
        <begin position="265"/>
        <end position="432"/>
    </location>
</feature>
<feature type="domain" description="Protein translocase subunit SecDF P1" evidence="11">
    <location>
        <begin position="93"/>
        <end position="147"/>
    </location>
</feature>
<dbReference type="GO" id="GO:0006605">
    <property type="term" value="P:protein targeting"/>
    <property type="evidence" value="ECO:0007669"/>
    <property type="project" value="UniProtKB-UniRule"/>
</dbReference>
<proteinExistence type="inferred from homology"/>
<dbReference type="PANTHER" id="PTHR30081">
    <property type="entry name" value="PROTEIN-EXPORT MEMBRANE PROTEIN SEC"/>
    <property type="match status" value="1"/>
</dbReference>